<gene>
    <name evidence="2" type="ORF">C0Q70_01732</name>
</gene>
<dbReference type="EMBL" id="PZQS01000001">
    <property type="protein sequence ID" value="PVD39104.1"/>
    <property type="molecule type" value="Genomic_DNA"/>
</dbReference>
<evidence type="ECO:0000313" key="3">
    <source>
        <dbReference type="Proteomes" id="UP000245119"/>
    </source>
</evidence>
<dbReference type="AlphaFoldDB" id="A0A2T7Q0A6"/>
<feature type="compositionally biased region" description="Pro residues" evidence="1">
    <location>
        <begin position="50"/>
        <end position="66"/>
    </location>
</feature>
<dbReference type="Proteomes" id="UP000245119">
    <property type="component" value="Linkage Group LG1"/>
</dbReference>
<organism evidence="2 3">
    <name type="scientific">Pomacea canaliculata</name>
    <name type="common">Golden apple snail</name>
    <dbReference type="NCBI Taxonomy" id="400727"/>
    <lineage>
        <taxon>Eukaryota</taxon>
        <taxon>Metazoa</taxon>
        <taxon>Spiralia</taxon>
        <taxon>Lophotrochozoa</taxon>
        <taxon>Mollusca</taxon>
        <taxon>Gastropoda</taxon>
        <taxon>Caenogastropoda</taxon>
        <taxon>Architaenioglossa</taxon>
        <taxon>Ampullarioidea</taxon>
        <taxon>Ampullariidae</taxon>
        <taxon>Pomacea</taxon>
    </lineage>
</organism>
<keyword evidence="3" id="KW-1185">Reference proteome</keyword>
<protein>
    <submittedName>
        <fullName evidence="2">Uncharacterized protein</fullName>
    </submittedName>
</protein>
<feature type="region of interest" description="Disordered" evidence="1">
    <location>
        <begin position="42"/>
        <end position="66"/>
    </location>
</feature>
<reference evidence="2 3" key="1">
    <citation type="submission" date="2018-04" db="EMBL/GenBank/DDBJ databases">
        <title>The genome of golden apple snail Pomacea canaliculata provides insight into stress tolerance and invasive adaptation.</title>
        <authorList>
            <person name="Liu C."/>
            <person name="Liu B."/>
            <person name="Ren Y."/>
            <person name="Zhang Y."/>
            <person name="Wang H."/>
            <person name="Li S."/>
            <person name="Jiang F."/>
            <person name="Yin L."/>
            <person name="Zhang G."/>
            <person name="Qian W."/>
            <person name="Fan W."/>
        </authorList>
    </citation>
    <scope>NUCLEOTIDE SEQUENCE [LARGE SCALE GENOMIC DNA]</scope>
    <source>
        <strain evidence="2">SZHN2017</strain>
        <tissue evidence="2">Muscle</tissue>
    </source>
</reference>
<evidence type="ECO:0000313" key="2">
    <source>
        <dbReference type="EMBL" id="PVD39104.1"/>
    </source>
</evidence>
<sequence>MLCFHRAFAIRQTGGLQASGRESRRTEVNKSDLEMALFRTRINSHHHQQQPPPSTLPSPPPAARKR</sequence>
<proteinExistence type="predicted"/>
<comment type="caution">
    <text evidence="2">The sequence shown here is derived from an EMBL/GenBank/DDBJ whole genome shotgun (WGS) entry which is preliminary data.</text>
</comment>
<accession>A0A2T7Q0A6</accession>
<evidence type="ECO:0000256" key="1">
    <source>
        <dbReference type="SAM" id="MobiDB-lite"/>
    </source>
</evidence>
<name>A0A2T7Q0A6_POMCA</name>